<name>A0A2S6GI57_9PSEU</name>
<proteinExistence type="predicted"/>
<dbReference type="Proteomes" id="UP000239203">
    <property type="component" value="Unassembled WGS sequence"/>
</dbReference>
<reference evidence="1 2" key="1">
    <citation type="submission" date="2018-02" db="EMBL/GenBank/DDBJ databases">
        <title>Genomic Encyclopedia of Archaeal and Bacterial Type Strains, Phase II (KMG-II): from individual species to whole genera.</title>
        <authorList>
            <person name="Goeker M."/>
        </authorList>
    </citation>
    <scope>NUCLEOTIDE SEQUENCE [LARGE SCALE GENOMIC DNA]</scope>
    <source>
        <strain evidence="1 2">YU 961-1</strain>
    </source>
</reference>
<comment type="caution">
    <text evidence="1">The sequence shown here is derived from an EMBL/GenBank/DDBJ whole genome shotgun (WGS) entry which is preliminary data.</text>
</comment>
<protein>
    <recommendedName>
        <fullName evidence="3">Metal binding Ada-like protein</fullName>
    </recommendedName>
</protein>
<gene>
    <name evidence="1" type="ORF">CLV40_117112</name>
</gene>
<dbReference type="EMBL" id="PTIX01000017">
    <property type="protein sequence ID" value="PPK64873.1"/>
    <property type="molecule type" value="Genomic_DNA"/>
</dbReference>
<sequence length="168" mass="18864">MGNRGVLHDDTGRIVRNSQVRRWITCEVEFRGRRREVMAPGRYTELFFLDEAVAFAAGHRPCAECRHGDYREFRRLWPGTGRRADEIDRELARERGRATETVDPPAGAFVALDDECWLVTGDRLARWTPSGYADRLPVPSSAVAMLTPPSTAAVLAAGYRPRLHPTSA</sequence>
<evidence type="ECO:0000313" key="1">
    <source>
        <dbReference type="EMBL" id="PPK64873.1"/>
    </source>
</evidence>
<evidence type="ECO:0008006" key="3">
    <source>
        <dbReference type="Google" id="ProtNLM"/>
    </source>
</evidence>
<keyword evidence="2" id="KW-1185">Reference proteome</keyword>
<accession>A0A2S6GI57</accession>
<evidence type="ECO:0000313" key="2">
    <source>
        <dbReference type="Proteomes" id="UP000239203"/>
    </source>
</evidence>
<organism evidence="1 2">
    <name type="scientific">Actinokineospora auranticolor</name>
    <dbReference type="NCBI Taxonomy" id="155976"/>
    <lineage>
        <taxon>Bacteria</taxon>
        <taxon>Bacillati</taxon>
        <taxon>Actinomycetota</taxon>
        <taxon>Actinomycetes</taxon>
        <taxon>Pseudonocardiales</taxon>
        <taxon>Pseudonocardiaceae</taxon>
        <taxon>Actinokineospora</taxon>
    </lineage>
</organism>
<dbReference type="AlphaFoldDB" id="A0A2S6GI57"/>